<dbReference type="InterPro" id="IPR036390">
    <property type="entry name" value="WH_DNA-bd_sf"/>
</dbReference>
<dbReference type="RefSeq" id="WP_154471977.1">
    <property type="nucleotide sequence ID" value="NZ_VUMD01000006.1"/>
</dbReference>
<name>A0A7X2TCV4_9CLOT</name>
<evidence type="ECO:0000313" key="3">
    <source>
        <dbReference type="EMBL" id="MSS36533.1"/>
    </source>
</evidence>
<dbReference type="AlphaFoldDB" id="A0A7X2TCV4"/>
<dbReference type="EMBL" id="VUMD01000006">
    <property type="protein sequence ID" value="MSS36533.1"/>
    <property type="molecule type" value="Genomic_DNA"/>
</dbReference>
<dbReference type="InterPro" id="IPR000525">
    <property type="entry name" value="Initiator_Rep_WH1"/>
</dbReference>
<comment type="caution">
    <text evidence="3">The sequence shown here is derived from an EMBL/GenBank/DDBJ whole genome shotgun (WGS) entry which is preliminary data.</text>
</comment>
<protein>
    <submittedName>
        <fullName evidence="3">Replication initiation protein</fullName>
    </submittedName>
</protein>
<proteinExistence type="inferred from homology"/>
<dbReference type="InterPro" id="IPR036388">
    <property type="entry name" value="WH-like_DNA-bd_sf"/>
</dbReference>
<dbReference type="SUPFAM" id="SSF46785">
    <property type="entry name" value="Winged helix' DNA-binding domain"/>
    <property type="match status" value="1"/>
</dbReference>
<evidence type="ECO:0000256" key="1">
    <source>
        <dbReference type="ARBA" id="ARBA00038283"/>
    </source>
</evidence>
<sequence>MSRHSTSKNTKSTNHTEKEYKLFEANDVAKFGLCYATGSLLGPISYKALMYLIWKCNVMTPGVFDTVSLSVTEMTNALGYQPDEHRNFSHRAKYICQALKDIMAKPLQIHDAEANKYMAYALLQYVEADFNEDTIKAQFSNVLVDHFGQDLKENFTVVRLKYLNRLDTTAGVLLYPFFCRYQKMQTFSYKVTELAKLITQNESYEYKKLKSKHLLPAIEAINAMTDIHVEWQEKKNGRKVESILFTISQEPADDEKECFLAYNRLKPSEYHMMPYNTDWMNAYWYDMGAKTYKPIEAVEEG</sequence>
<evidence type="ECO:0000259" key="2">
    <source>
        <dbReference type="Pfam" id="PF01051"/>
    </source>
</evidence>
<dbReference type="Pfam" id="PF01051">
    <property type="entry name" value="Rep3_N"/>
    <property type="match status" value="1"/>
</dbReference>
<reference evidence="3 4" key="1">
    <citation type="submission" date="2019-08" db="EMBL/GenBank/DDBJ databases">
        <title>In-depth cultivation of the pig gut microbiome towards novel bacterial diversity and tailored functional studies.</title>
        <authorList>
            <person name="Wylensek D."/>
            <person name="Hitch T.C.A."/>
            <person name="Clavel T."/>
        </authorList>
    </citation>
    <scope>NUCLEOTIDE SEQUENCE [LARGE SCALE GENOMIC DNA]</scope>
    <source>
        <strain evidence="3 4">WCA-389-WT-23D1</strain>
    </source>
</reference>
<accession>A0A7X2TCV4</accession>
<keyword evidence="4" id="KW-1185">Reference proteome</keyword>
<dbReference type="Proteomes" id="UP000429958">
    <property type="component" value="Unassembled WGS sequence"/>
</dbReference>
<dbReference type="Gene3D" id="1.10.10.10">
    <property type="entry name" value="Winged helix-like DNA-binding domain superfamily/Winged helix DNA-binding domain"/>
    <property type="match status" value="2"/>
</dbReference>
<feature type="domain" description="Initiator Rep protein WH1" evidence="2">
    <location>
        <begin position="50"/>
        <end position="178"/>
    </location>
</feature>
<gene>
    <name evidence="3" type="ORF">FYJ39_08110</name>
</gene>
<dbReference type="GO" id="GO:0003887">
    <property type="term" value="F:DNA-directed DNA polymerase activity"/>
    <property type="evidence" value="ECO:0007669"/>
    <property type="project" value="InterPro"/>
</dbReference>
<evidence type="ECO:0000313" key="4">
    <source>
        <dbReference type="Proteomes" id="UP000429958"/>
    </source>
</evidence>
<dbReference type="GO" id="GO:0006270">
    <property type="term" value="P:DNA replication initiation"/>
    <property type="evidence" value="ECO:0007669"/>
    <property type="project" value="InterPro"/>
</dbReference>
<comment type="similarity">
    <text evidence="1">Belongs to the initiator RepB protein family.</text>
</comment>
<dbReference type="Pfam" id="PF21205">
    <property type="entry name" value="Rep3_C"/>
    <property type="match status" value="1"/>
</dbReference>
<organism evidence="3 4">
    <name type="scientific">Clostridium porci</name>
    <dbReference type="NCBI Taxonomy" id="2605778"/>
    <lineage>
        <taxon>Bacteria</taxon>
        <taxon>Bacillati</taxon>
        <taxon>Bacillota</taxon>
        <taxon>Clostridia</taxon>
        <taxon>Eubacteriales</taxon>
        <taxon>Clostridiaceae</taxon>
        <taxon>Clostridium</taxon>
    </lineage>
</organism>